<evidence type="ECO:0000256" key="2">
    <source>
        <dbReference type="SAM" id="MobiDB-lite"/>
    </source>
</evidence>
<dbReference type="AlphaFoldDB" id="A0A565CST6"/>
<evidence type="ECO:0000256" key="1">
    <source>
        <dbReference type="SAM" id="Coils"/>
    </source>
</evidence>
<sequence>MSGKTQGPKARGGRSGGRGKSTGRVGGANNREVMPLGGGVPEGQQHEDLVQQAHQHAHQVQIPDNEQDEEDEQMFRLPDDLLALADITQNIQLNGHSPLKKKMISFLRLASIHLYAQSSFITSFTSMMFFHGTITSSIAWWSRNRKERSRLEILLDNQTRDGGGIWSSNISKYDPDGPNNSENPSERSTQRTLTIDEENKIFLKCTRTDNKGNPFGLGELPLVLGKRKRKESYKSTSTDALTVIQQKLDAAEEKIAAQEKENARWDQEHRAAQAQISKMAKLIRYTKNSDLDCAACMREQAPACNSPTTDPSLAQGTSPVTAAGTTKPTGPVTTPNTQT</sequence>
<feature type="region of interest" description="Disordered" evidence="2">
    <location>
        <begin position="166"/>
        <end position="191"/>
    </location>
</feature>
<proteinExistence type="predicted"/>
<evidence type="ECO:0000313" key="3">
    <source>
        <dbReference type="EMBL" id="VVB16820.1"/>
    </source>
</evidence>
<gene>
    <name evidence="3" type="ORF">ANE_LOCUS27264</name>
</gene>
<feature type="compositionally biased region" description="Low complexity" evidence="2">
    <location>
        <begin position="319"/>
        <end position="339"/>
    </location>
</feature>
<feature type="compositionally biased region" description="Low complexity" evidence="2">
    <location>
        <begin position="50"/>
        <end position="61"/>
    </location>
</feature>
<feature type="compositionally biased region" description="Polar residues" evidence="2">
    <location>
        <begin position="303"/>
        <end position="318"/>
    </location>
</feature>
<name>A0A565CST6_9BRAS</name>
<keyword evidence="4" id="KW-1185">Reference proteome</keyword>
<protein>
    <submittedName>
        <fullName evidence="3">Uncharacterized protein</fullName>
    </submittedName>
</protein>
<feature type="coiled-coil region" evidence="1">
    <location>
        <begin position="241"/>
        <end position="275"/>
    </location>
</feature>
<feature type="region of interest" description="Disordered" evidence="2">
    <location>
        <begin position="1"/>
        <end position="71"/>
    </location>
</feature>
<feature type="compositionally biased region" description="Gly residues" evidence="2">
    <location>
        <begin position="13"/>
        <end position="26"/>
    </location>
</feature>
<accession>A0A565CST6</accession>
<reference evidence="3" key="1">
    <citation type="submission" date="2019-07" db="EMBL/GenBank/DDBJ databases">
        <authorList>
            <person name="Dittberner H."/>
        </authorList>
    </citation>
    <scope>NUCLEOTIDE SEQUENCE [LARGE SCALE GENOMIC DNA]</scope>
</reference>
<keyword evidence="1" id="KW-0175">Coiled coil</keyword>
<comment type="caution">
    <text evidence="3">The sequence shown here is derived from an EMBL/GenBank/DDBJ whole genome shotgun (WGS) entry which is preliminary data.</text>
</comment>
<dbReference type="EMBL" id="CABITT030000008">
    <property type="protein sequence ID" value="VVB16820.1"/>
    <property type="molecule type" value="Genomic_DNA"/>
</dbReference>
<evidence type="ECO:0000313" key="4">
    <source>
        <dbReference type="Proteomes" id="UP000489600"/>
    </source>
</evidence>
<organism evidence="3 4">
    <name type="scientific">Arabis nemorensis</name>
    <dbReference type="NCBI Taxonomy" id="586526"/>
    <lineage>
        <taxon>Eukaryota</taxon>
        <taxon>Viridiplantae</taxon>
        <taxon>Streptophyta</taxon>
        <taxon>Embryophyta</taxon>
        <taxon>Tracheophyta</taxon>
        <taxon>Spermatophyta</taxon>
        <taxon>Magnoliopsida</taxon>
        <taxon>eudicotyledons</taxon>
        <taxon>Gunneridae</taxon>
        <taxon>Pentapetalae</taxon>
        <taxon>rosids</taxon>
        <taxon>malvids</taxon>
        <taxon>Brassicales</taxon>
        <taxon>Brassicaceae</taxon>
        <taxon>Arabideae</taxon>
        <taxon>Arabis</taxon>
    </lineage>
</organism>
<feature type="region of interest" description="Disordered" evidence="2">
    <location>
        <begin position="302"/>
        <end position="339"/>
    </location>
</feature>
<dbReference type="Proteomes" id="UP000489600">
    <property type="component" value="Unassembled WGS sequence"/>
</dbReference>